<organism evidence="3 4">
    <name type="scientific">Burkholderia singularis</name>
    <dbReference type="NCBI Taxonomy" id="1503053"/>
    <lineage>
        <taxon>Bacteria</taxon>
        <taxon>Pseudomonadati</taxon>
        <taxon>Pseudomonadota</taxon>
        <taxon>Betaproteobacteria</taxon>
        <taxon>Burkholderiales</taxon>
        <taxon>Burkholderiaceae</taxon>
        <taxon>Burkholderia</taxon>
        <taxon>pseudomallei group</taxon>
    </lineage>
</organism>
<feature type="transmembrane region" description="Helical" evidence="2">
    <location>
        <begin position="16"/>
        <end position="37"/>
    </location>
</feature>
<feature type="compositionally biased region" description="Low complexity" evidence="1">
    <location>
        <begin position="62"/>
        <end position="71"/>
    </location>
</feature>
<name>A0A238H2T4_9BURK</name>
<evidence type="ECO:0000313" key="4">
    <source>
        <dbReference type="Proteomes" id="UP000198460"/>
    </source>
</evidence>
<evidence type="ECO:0000313" key="3">
    <source>
        <dbReference type="EMBL" id="SMF99581.1"/>
    </source>
</evidence>
<feature type="compositionally biased region" description="Basic and acidic residues" evidence="1">
    <location>
        <begin position="47"/>
        <end position="56"/>
    </location>
</feature>
<accession>A0A238H2T4</accession>
<dbReference type="RefSeq" id="WP_089340074.1">
    <property type="nucleotide sequence ID" value="NZ_FXAN01000042.1"/>
</dbReference>
<evidence type="ECO:0000256" key="2">
    <source>
        <dbReference type="SAM" id="Phobius"/>
    </source>
</evidence>
<evidence type="ECO:0000256" key="1">
    <source>
        <dbReference type="SAM" id="MobiDB-lite"/>
    </source>
</evidence>
<keyword evidence="2" id="KW-0812">Transmembrane</keyword>
<gene>
    <name evidence="3" type="ORF">BSIN_2764</name>
</gene>
<dbReference type="AlphaFoldDB" id="A0A238H2T4"/>
<reference evidence="3 4" key="1">
    <citation type="submission" date="2017-04" db="EMBL/GenBank/DDBJ databases">
        <authorList>
            <person name="Afonso C.L."/>
            <person name="Miller P.J."/>
            <person name="Scott M.A."/>
            <person name="Spackman E."/>
            <person name="Goraichik I."/>
            <person name="Dimitrov K.M."/>
            <person name="Suarez D.L."/>
            <person name="Swayne D.E."/>
        </authorList>
    </citation>
    <scope>NUCLEOTIDE SEQUENCE [LARGE SCALE GENOMIC DNA]</scope>
    <source>
        <strain evidence="3">LMG 28154</strain>
    </source>
</reference>
<dbReference type="EMBL" id="FXAN01000042">
    <property type="protein sequence ID" value="SMF99581.1"/>
    <property type="molecule type" value="Genomic_DNA"/>
</dbReference>
<proteinExistence type="predicted"/>
<keyword evidence="2" id="KW-1133">Transmembrane helix</keyword>
<keyword evidence="2" id="KW-0472">Membrane</keyword>
<evidence type="ECO:0008006" key="5">
    <source>
        <dbReference type="Google" id="ProtNLM"/>
    </source>
</evidence>
<dbReference type="Proteomes" id="UP000198460">
    <property type="component" value="Unassembled WGS sequence"/>
</dbReference>
<protein>
    <recommendedName>
        <fullName evidence="5">Sperm-specific protein Phi-1</fullName>
    </recommendedName>
</protein>
<sequence length="78" mass="8050">MPHPSNSAGIGKKLRIAGYCSLATIAIGLFVAMCAILKDGVPDREAAHRRQNESVELHGGTNAEHAAANDAAEAKTPG</sequence>
<feature type="region of interest" description="Disordered" evidence="1">
    <location>
        <begin position="47"/>
        <end position="78"/>
    </location>
</feature>